<name>A0A3M7SA75_BRAPC</name>
<protein>
    <submittedName>
        <fullName evidence="1">Uncharacterized protein</fullName>
    </submittedName>
</protein>
<accession>A0A3M7SA75</accession>
<dbReference type="AlphaFoldDB" id="A0A3M7SA75"/>
<organism evidence="1 2">
    <name type="scientific">Brachionus plicatilis</name>
    <name type="common">Marine rotifer</name>
    <name type="synonym">Brachionus muelleri</name>
    <dbReference type="NCBI Taxonomy" id="10195"/>
    <lineage>
        <taxon>Eukaryota</taxon>
        <taxon>Metazoa</taxon>
        <taxon>Spiralia</taxon>
        <taxon>Gnathifera</taxon>
        <taxon>Rotifera</taxon>
        <taxon>Eurotatoria</taxon>
        <taxon>Monogononta</taxon>
        <taxon>Pseudotrocha</taxon>
        <taxon>Ploima</taxon>
        <taxon>Brachionidae</taxon>
        <taxon>Brachionus</taxon>
    </lineage>
</organism>
<proteinExistence type="predicted"/>
<dbReference type="Proteomes" id="UP000276133">
    <property type="component" value="Unassembled WGS sequence"/>
</dbReference>
<reference evidence="1 2" key="1">
    <citation type="journal article" date="2018" name="Sci. Rep.">
        <title>Genomic signatures of local adaptation to the degree of environmental predictability in rotifers.</title>
        <authorList>
            <person name="Franch-Gras L."/>
            <person name="Hahn C."/>
            <person name="Garcia-Roger E.M."/>
            <person name="Carmona M.J."/>
            <person name="Serra M."/>
            <person name="Gomez A."/>
        </authorList>
    </citation>
    <scope>NUCLEOTIDE SEQUENCE [LARGE SCALE GENOMIC DNA]</scope>
    <source>
        <strain evidence="1">HYR1</strain>
    </source>
</reference>
<keyword evidence="2" id="KW-1185">Reference proteome</keyword>
<gene>
    <name evidence="1" type="ORF">BpHYR1_008472</name>
</gene>
<evidence type="ECO:0000313" key="1">
    <source>
        <dbReference type="EMBL" id="RNA32619.1"/>
    </source>
</evidence>
<sequence>MSRLPVMGVVATTQADFLSLSFLFKFPCSIAARLIESGLYLKRTAFLNTYGFNSFAITGTTISSFGLSFGSW</sequence>
<evidence type="ECO:0000313" key="2">
    <source>
        <dbReference type="Proteomes" id="UP000276133"/>
    </source>
</evidence>
<comment type="caution">
    <text evidence="1">The sequence shown here is derived from an EMBL/GenBank/DDBJ whole genome shotgun (WGS) entry which is preliminary data.</text>
</comment>
<dbReference type="EMBL" id="REGN01001779">
    <property type="protein sequence ID" value="RNA32619.1"/>
    <property type="molecule type" value="Genomic_DNA"/>
</dbReference>